<dbReference type="EMBL" id="AP013068">
    <property type="protein sequence ID" value="BAN50748.1"/>
    <property type="molecule type" value="Genomic_DNA"/>
</dbReference>
<accession>S6AWK2</accession>
<reference evidence="3 4" key="1">
    <citation type="journal article" date="2013" name="Genome Announc.">
        <title>Complete Genome Sequence of the Carbazole Degrader Pseudomonas resinovorans Strain CA10 (NBRC 106553).</title>
        <authorList>
            <person name="Shintani M."/>
            <person name="Hosoyama A."/>
            <person name="Ohji S."/>
            <person name="Tsuchikane K."/>
            <person name="Takarada H."/>
            <person name="Yamazoe A."/>
            <person name="Fujita N."/>
            <person name="Nojiri H."/>
        </authorList>
    </citation>
    <scope>NUCLEOTIDE SEQUENCE [LARGE SCALE GENOMIC DNA]</scope>
    <source>
        <strain evidence="3 4">NBRC 106553</strain>
    </source>
</reference>
<dbReference type="STRING" id="1245471.PCA10_50160"/>
<dbReference type="KEGG" id="pre:PCA10_50160"/>
<gene>
    <name evidence="3" type="ORF">PCA10_50160</name>
</gene>
<keyword evidence="4" id="KW-1185">Reference proteome</keyword>
<dbReference type="Pfam" id="PF03168">
    <property type="entry name" value="LEA_2"/>
    <property type="match status" value="1"/>
</dbReference>
<dbReference type="AlphaFoldDB" id="S6AWK2"/>
<dbReference type="PATRIC" id="fig|1245471.3.peg.5085"/>
<evidence type="ECO:0000313" key="3">
    <source>
        <dbReference type="EMBL" id="BAN50748.1"/>
    </source>
</evidence>
<name>S6AWK2_METRE</name>
<evidence type="ECO:0000313" key="4">
    <source>
        <dbReference type="Proteomes" id="UP000015503"/>
    </source>
</evidence>
<sequence>MRTRQFAPLLFALALLGGCAVFTSRDPVRVDLASLEPLPGEGLEVRFKVRLRVQNPNAGPIHFNGVSLELDLNDLPLASGVSDQSGTLAGFSERLIEVPVTLSAFSVLRQTWNLADGYPVQSVPYAMRGKLGGGLWGSRHFSDAGLLSIP</sequence>
<keyword evidence="1" id="KW-0732">Signal</keyword>
<dbReference type="InterPro" id="IPR013990">
    <property type="entry name" value="WHy-dom"/>
</dbReference>
<dbReference type="RefSeq" id="WP_016494876.1">
    <property type="nucleotide sequence ID" value="NC_021499.1"/>
</dbReference>
<evidence type="ECO:0000259" key="2">
    <source>
        <dbReference type="SMART" id="SM00769"/>
    </source>
</evidence>
<proteinExistence type="predicted"/>
<dbReference type="eggNOG" id="COG5608">
    <property type="taxonomic scope" value="Bacteria"/>
</dbReference>
<protein>
    <recommendedName>
        <fullName evidence="2">Water stress and hypersensitive response domain-containing protein</fullName>
    </recommendedName>
</protein>
<feature type="signal peptide" evidence="1">
    <location>
        <begin position="1"/>
        <end position="20"/>
    </location>
</feature>
<dbReference type="InterPro" id="IPR004864">
    <property type="entry name" value="LEA_2"/>
</dbReference>
<dbReference type="PROSITE" id="PS51257">
    <property type="entry name" value="PROKAR_LIPOPROTEIN"/>
    <property type="match status" value="1"/>
</dbReference>
<feature type="domain" description="Water stress and hypersensitive response" evidence="2">
    <location>
        <begin position="30"/>
        <end position="150"/>
    </location>
</feature>
<dbReference type="GO" id="GO:0009269">
    <property type="term" value="P:response to desiccation"/>
    <property type="evidence" value="ECO:0007669"/>
    <property type="project" value="InterPro"/>
</dbReference>
<dbReference type="HOGENOM" id="CLU_120005_0_0_6"/>
<dbReference type="OrthoDB" id="5421820at2"/>
<dbReference type="SMART" id="SM00769">
    <property type="entry name" value="WHy"/>
    <property type="match status" value="1"/>
</dbReference>
<feature type="chain" id="PRO_5004535910" description="Water stress and hypersensitive response domain-containing protein" evidence="1">
    <location>
        <begin position="21"/>
        <end position="150"/>
    </location>
</feature>
<dbReference type="SUPFAM" id="SSF117070">
    <property type="entry name" value="LEA14-like"/>
    <property type="match status" value="1"/>
</dbReference>
<organism evidence="3 4">
    <name type="scientific">Metapseudomonas resinovorans NBRC 106553</name>
    <dbReference type="NCBI Taxonomy" id="1245471"/>
    <lineage>
        <taxon>Bacteria</taxon>
        <taxon>Pseudomonadati</taxon>
        <taxon>Pseudomonadota</taxon>
        <taxon>Gammaproteobacteria</taxon>
        <taxon>Pseudomonadales</taxon>
        <taxon>Pseudomonadaceae</taxon>
        <taxon>Metapseudomonas</taxon>
    </lineage>
</organism>
<dbReference type="Gene3D" id="2.60.40.1820">
    <property type="match status" value="1"/>
</dbReference>
<dbReference type="Proteomes" id="UP000015503">
    <property type="component" value="Chromosome"/>
</dbReference>
<evidence type="ECO:0000256" key="1">
    <source>
        <dbReference type="SAM" id="SignalP"/>
    </source>
</evidence>